<gene>
    <name evidence="1" type="ORF">ACFONC_15315</name>
</gene>
<evidence type="ECO:0000313" key="1">
    <source>
        <dbReference type="EMBL" id="MFC3717520.1"/>
    </source>
</evidence>
<organism evidence="1 2">
    <name type="scientific">Luteimonas soli</name>
    <dbReference type="NCBI Taxonomy" id="1648966"/>
    <lineage>
        <taxon>Bacteria</taxon>
        <taxon>Pseudomonadati</taxon>
        <taxon>Pseudomonadota</taxon>
        <taxon>Gammaproteobacteria</taxon>
        <taxon>Lysobacterales</taxon>
        <taxon>Lysobacteraceae</taxon>
        <taxon>Luteimonas</taxon>
    </lineage>
</organism>
<accession>A0ABV7XMY8</accession>
<evidence type="ECO:0000313" key="2">
    <source>
        <dbReference type="Proteomes" id="UP001595705"/>
    </source>
</evidence>
<keyword evidence="2" id="KW-1185">Reference proteome</keyword>
<dbReference type="Proteomes" id="UP001595705">
    <property type="component" value="Unassembled WGS sequence"/>
</dbReference>
<dbReference type="EMBL" id="JBHRYA010000014">
    <property type="protein sequence ID" value="MFC3717520.1"/>
    <property type="molecule type" value="Genomic_DNA"/>
</dbReference>
<comment type="caution">
    <text evidence="1">The sequence shown here is derived from an EMBL/GenBank/DDBJ whole genome shotgun (WGS) entry which is preliminary data.</text>
</comment>
<protein>
    <recommendedName>
        <fullName evidence="3">Transcriptional regulator</fullName>
    </recommendedName>
</protein>
<evidence type="ECO:0008006" key="3">
    <source>
        <dbReference type="Google" id="ProtNLM"/>
    </source>
</evidence>
<sequence>MEDPRKVARTSLIEIAGREGYERLVESLGEYSRQDSPRLRYWHETLLSKLNEATGILITDFAAAQALLLHCHIHNEPLQWLEGRMVPELPVHSPEYLAAEEQLFPHSHEVEFGRLPSQKGGIVQVLSCPACRAARHMWAEQRPNNSFKPKPLRGSA</sequence>
<name>A0ABV7XMY8_9GAMM</name>
<reference evidence="2" key="1">
    <citation type="journal article" date="2019" name="Int. J. Syst. Evol. Microbiol.">
        <title>The Global Catalogue of Microorganisms (GCM) 10K type strain sequencing project: providing services to taxonomists for standard genome sequencing and annotation.</title>
        <authorList>
            <consortium name="The Broad Institute Genomics Platform"/>
            <consortium name="The Broad Institute Genome Sequencing Center for Infectious Disease"/>
            <person name="Wu L."/>
            <person name="Ma J."/>
        </authorList>
    </citation>
    <scope>NUCLEOTIDE SEQUENCE [LARGE SCALE GENOMIC DNA]</scope>
    <source>
        <strain evidence="2">KCTC 42441</strain>
    </source>
</reference>
<proteinExistence type="predicted"/>
<dbReference type="RefSeq" id="WP_386745541.1">
    <property type="nucleotide sequence ID" value="NZ_JBHRYA010000014.1"/>
</dbReference>